<accession>I0AKU9</accession>
<feature type="transmembrane region" description="Helical" evidence="9">
    <location>
        <begin position="429"/>
        <end position="451"/>
    </location>
</feature>
<gene>
    <name evidence="12" type="primary">pstA</name>
    <name evidence="12" type="ordered locus">IALB_1900</name>
</gene>
<dbReference type="PROSITE" id="PS50928">
    <property type="entry name" value="ABC_TM1"/>
    <property type="match status" value="1"/>
</dbReference>
<evidence type="ECO:0000256" key="4">
    <source>
        <dbReference type="ARBA" id="ARBA00022448"/>
    </source>
</evidence>
<evidence type="ECO:0000256" key="2">
    <source>
        <dbReference type="ARBA" id="ARBA00007069"/>
    </source>
</evidence>
<keyword evidence="7 9" id="KW-1133">Transmembrane helix</keyword>
<evidence type="ECO:0000256" key="3">
    <source>
        <dbReference type="ARBA" id="ARBA00016864"/>
    </source>
</evidence>
<dbReference type="SUPFAM" id="SSF161098">
    <property type="entry name" value="MetI-like"/>
    <property type="match status" value="1"/>
</dbReference>
<dbReference type="PATRIC" id="fig|945713.3.peg.1906"/>
<evidence type="ECO:0000256" key="5">
    <source>
        <dbReference type="ARBA" id="ARBA00022475"/>
    </source>
</evidence>
<keyword evidence="5 9" id="KW-1003">Cell membrane</keyword>
<comment type="subcellular location">
    <subcellularLocation>
        <location evidence="1 9">Cell membrane</location>
        <topology evidence="1 9">Multi-pass membrane protein</topology>
    </subcellularLocation>
</comment>
<feature type="coiled-coil region" evidence="10">
    <location>
        <begin position="197"/>
        <end position="224"/>
    </location>
</feature>
<dbReference type="GO" id="GO:0005886">
    <property type="term" value="C:plasma membrane"/>
    <property type="evidence" value="ECO:0007669"/>
    <property type="project" value="UniProtKB-SubCell"/>
</dbReference>
<name>I0AKU9_IGNAJ</name>
<proteinExistence type="inferred from homology"/>
<evidence type="ECO:0000256" key="9">
    <source>
        <dbReference type="RuleBase" id="RU363043"/>
    </source>
</evidence>
<feature type="transmembrane region" description="Helical" evidence="9">
    <location>
        <begin position="342"/>
        <end position="364"/>
    </location>
</feature>
<dbReference type="eggNOG" id="COG0581">
    <property type="taxonomic scope" value="Bacteria"/>
</dbReference>
<dbReference type="RefSeq" id="WP_014560755.1">
    <property type="nucleotide sequence ID" value="NC_017464.1"/>
</dbReference>
<organism evidence="12 13">
    <name type="scientific">Ignavibacterium album (strain DSM 19864 / JCM 16511 / NBRC 101810 / Mat9-16)</name>
    <dbReference type="NCBI Taxonomy" id="945713"/>
    <lineage>
        <taxon>Bacteria</taxon>
        <taxon>Pseudomonadati</taxon>
        <taxon>Ignavibacteriota</taxon>
        <taxon>Ignavibacteria</taxon>
        <taxon>Ignavibacteriales</taxon>
        <taxon>Ignavibacteriaceae</taxon>
        <taxon>Ignavibacterium</taxon>
    </lineage>
</organism>
<dbReference type="CDD" id="cd06261">
    <property type="entry name" value="TM_PBP2"/>
    <property type="match status" value="1"/>
</dbReference>
<dbReference type="GO" id="GO:0005315">
    <property type="term" value="F:phosphate transmembrane transporter activity"/>
    <property type="evidence" value="ECO:0007669"/>
    <property type="project" value="InterPro"/>
</dbReference>
<keyword evidence="13" id="KW-1185">Reference proteome</keyword>
<dbReference type="InterPro" id="IPR035906">
    <property type="entry name" value="MetI-like_sf"/>
</dbReference>
<evidence type="ECO:0000256" key="6">
    <source>
        <dbReference type="ARBA" id="ARBA00022692"/>
    </source>
</evidence>
<dbReference type="EMBL" id="CP003418">
    <property type="protein sequence ID" value="AFH49606.1"/>
    <property type="molecule type" value="Genomic_DNA"/>
</dbReference>
<feature type="transmembrane region" description="Helical" evidence="9">
    <location>
        <begin position="384"/>
        <end position="408"/>
    </location>
</feature>
<dbReference type="OrthoDB" id="9807065at2"/>
<keyword evidence="8 9" id="KW-0472">Membrane</keyword>
<dbReference type="STRING" id="945713.IALB_1900"/>
<evidence type="ECO:0000256" key="7">
    <source>
        <dbReference type="ARBA" id="ARBA00022989"/>
    </source>
</evidence>
<reference evidence="12 13" key="1">
    <citation type="journal article" date="2012" name="Front. Microbiol.">
        <title>Complete genome of Ignavibacterium album, a metabolically versatile, flagellated, facultative anaerobe from the phylum Chlorobi.</title>
        <authorList>
            <person name="Liu Z."/>
            <person name="Frigaard N.-U."/>
            <person name="Vogl K."/>
            <person name="Iino T."/>
            <person name="Ohkuma M."/>
            <person name="Overmann J."/>
            <person name="Bryant D.A."/>
        </authorList>
    </citation>
    <scope>NUCLEOTIDE SEQUENCE [LARGE SCALE GENOMIC DNA]</scope>
    <source>
        <strain evidence="13">DSM 19864 / JCM 16511 / NBRC 101810 / Mat9-16</strain>
    </source>
</reference>
<sequence length="545" mass="61466">MKKYFRSGEIFIWFTGMGLGLSLIMITGLLFLIVVNGKDYFWASELVQITRTDGSKQLGEIVKEEPIPNLNLPDSLWNKGLMRMQMKIGNRDLYGFDFQWIDEREIKNTDLPKFASTIERIEFGNFYGFVKEILVDGDVKVKGEEEIAKKIGSYLDITSSIRNEIKDIEKSKIGKINYNIESLRLEIKKIEFRDKNSVKNKNEIARLESEIAKENRKYEMLKMKVDSLNLLASRYAVYCEDANGRGKTIPMINIVRVYQPNNMSFLEKLGFTLTKIREFIFDDPRESNTEGGVFPAIFGTVMMVLLMSIFTVPFGVLAALYLREYAKQGPLVRTVRIAVNNLAGVPSIVFGVFGLGFFIYFIGGTIDQLFFPERLPSPTWGTGGILWASLTLALLTMPVVIVATEEALTQIPRGMREAALALGATKWQVVRRVILPAATPGILTGLILAMARAAGEVAPLMITGVVKLAPSLPFDSYFPFFHLDRKFMHLGFHIYDVGFQSPNIEAAMPMVYTTTLLLILIVVLLNITAMIIRANLRKKYKSATF</sequence>
<feature type="domain" description="ABC transmembrane type-1" evidence="11">
    <location>
        <begin position="297"/>
        <end position="529"/>
    </location>
</feature>
<protein>
    <recommendedName>
        <fullName evidence="3 9">Phosphate transport system permease protein PstA</fullName>
    </recommendedName>
</protein>
<feature type="transmembrane region" description="Helical" evidence="9">
    <location>
        <begin position="293"/>
        <end position="322"/>
    </location>
</feature>
<dbReference type="InterPro" id="IPR000515">
    <property type="entry name" value="MetI-like"/>
</dbReference>
<comment type="similarity">
    <text evidence="2 9">Belongs to the binding-protein-dependent transport system permease family. CysTW subfamily.</text>
</comment>
<dbReference type="NCBIfam" id="TIGR00974">
    <property type="entry name" value="3a0107s02c"/>
    <property type="match status" value="1"/>
</dbReference>
<evidence type="ECO:0000256" key="10">
    <source>
        <dbReference type="SAM" id="Coils"/>
    </source>
</evidence>
<keyword evidence="4" id="KW-0813">Transport</keyword>
<feature type="transmembrane region" description="Helical" evidence="9">
    <location>
        <begin position="12"/>
        <end position="35"/>
    </location>
</feature>
<dbReference type="Proteomes" id="UP000007394">
    <property type="component" value="Chromosome"/>
</dbReference>
<dbReference type="Pfam" id="PF00528">
    <property type="entry name" value="BPD_transp_1"/>
    <property type="match status" value="1"/>
</dbReference>
<dbReference type="GO" id="GO:0035435">
    <property type="term" value="P:phosphate ion transmembrane transport"/>
    <property type="evidence" value="ECO:0007669"/>
    <property type="project" value="InterPro"/>
</dbReference>
<evidence type="ECO:0000256" key="1">
    <source>
        <dbReference type="ARBA" id="ARBA00004651"/>
    </source>
</evidence>
<dbReference type="KEGG" id="ial:IALB_1900"/>
<evidence type="ECO:0000256" key="8">
    <source>
        <dbReference type="ARBA" id="ARBA00023136"/>
    </source>
</evidence>
<dbReference type="Gene3D" id="1.10.3720.10">
    <property type="entry name" value="MetI-like"/>
    <property type="match status" value="1"/>
</dbReference>
<dbReference type="AlphaFoldDB" id="I0AKU9"/>
<evidence type="ECO:0000313" key="12">
    <source>
        <dbReference type="EMBL" id="AFH49606.1"/>
    </source>
</evidence>
<keyword evidence="10" id="KW-0175">Coiled coil</keyword>
<dbReference type="InterPro" id="IPR005672">
    <property type="entry name" value="Phosphate_PstA"/>
</dbReference>
<dbReference type="PANTHER" id="PTHR43470">
    <property type="entry name" value="PHOSPHATE TRANSPORT SYSTEM PERMEASE PROTEIN PSTA-RELATED"/>
    <property type="match status" value="1"/>
</dbReference>
<feature type="transmembrane region" description="Helical" evidence="9">
    <location>
        <begin position="510"/>
        <end position="532"/>
    </location>
</feature>
<dbReference type="PANTHER" id="PTHR43470:SF6">
    <property type="entry name" value="PHOSPHATE TRANSPORT SYSTEM PERMEASE PROTEIN PSTA"/>
    <property type="match status" value="1"/>
</dbReference>
<evidence type="ECO:0000313" key="13">
    <source>
        <dbReference type="Proteomes" id="UP000007394"/>
    </source>
</evidence>
<dbReference type="HOGENOM" id="CLU_017122_0_0_10"/>
<evidence type="ECO:0000259" key="11">
    <source>
        <dbReference type="PROSITE" id="PS50928"/>
    </source>
</evidence>
<keyword evidence="6 9" id="KW-0812">Transmembrane</keyword>